<gene>
    <name evidence="1" type="ORF">EB233_30095</name>
</gene>
<keyword evidence="2" id="KW-1185">Reference proteome</keyword>
<accession>A0A6M7UT41</accession>
<evidence type="ECO:0000313" key="1">
    <source>
        <dbReference type="EMBL" id="QKC79198.1"/>
    </source>
</evidence>
<sequence>MKMSRLFCANVLYLCESRPESGGSQDFQSMMHHTTQVSLWLPFAKCWHGPWSADQITTTEHAGLEKIAKFWTILLAQQ</sequence>
<protein>
    <submittedName>
        <fullName evidence="1">Uncharacterized protein</fullName>
    </submittedName>
</protein>
<proteinExistence type="predicted"/>
<organism evidence="1 2">
    <name type="scientific">Mesorhizobium erdmanii</name>
    <dbReference type="NCBI Taxonomy" id="1777866"/>
    <lineage>
        <taxon>Bacteria</taxon>
        <taxon>Pseudomonadati</taxon>
        <taxon>Pseudomonadota</taxon>
        <taxon>Alphaproteobacteria</taxon>
        <taxon>Hyphomicrobiales</taxon>
        <taxon>Phyllobacteriaceae</taxon>
        <taxon>Mesorhizobium</taxon>
    </lineage>
</organism>
<dbReference type="EMBL" id="CP033361">
    <property type="protein sequence ID" value="QKC79198.1"/>
    <property type="molecule type" value="Genomic_DNA"/>
</dbReference>
<name>A0A6M7UT41_9HYPH</name>
<evidence type="ECO:0000313" key="2">
    <source>
        <dbReference type="Proteomes" id="UP000503339"/>
    </source>
</evidence>
<reference evidence="1 2" key="1">
    <citation type="submission" date="2018-10" db="EMBL/GenBank/DDBJ databases">
        <authorList>
            <person name="Perry B.J."/>
            <person name="Sullivan J.T."/>
            <person name="Murphy R.J.T."/>
            <person name="Ramsay J.P."/>
            <person name="Ronson C.W."/>
        </authorList>
    </citation>
    <scope>NUCLEOTIDE SEQUENCE [LARGE SCALE GENOMIC DNA]</scope>
    <source>
        <strain evidence="1 2">NZP2014</strain>
    </source>
</reference>
<dbReference type="KEGG" id="merd:EB233_30095"/>
<dbReference type="Proteomes" id="UP000503339">
    <property type="component" value="Chromosome"/>
</dbReference>
<dbReference type="AlphaFoldDB" id="A0A6M7UT41"/>